<name>A0AAD9E1X8_9TELE</name>
<feature type="compositionally biased region" description="Low complexity" evidence="3">
    <location>
        <begin position="381"/>
        <end position="401"/>
    </location>
</feature>
<accession>A0AAD9E1X8</accession>
<keyword evidence="7" id="KW-1185">Reference proteome</keyword>
<comment type="caution">
    <text evidence="6">The sequence shown here is derived from an EMBL/GenBank/DDBJ whole genome shotgun (WGS) entry which is preliminary data.</text>
</comment>
<dbReference type="CDD" id="cd12024">
    <property type="entry name" value="SH3_NoxO1_2"/>
    <property type="match status" value="1"/>
</dbReference>
<dbReference type="InterPro" id="IPR001683">
    <property type="entry name" value="PX_dom"/>
</dbReference>
<dbReference type="InterPro" id="IPR051228">
    <property type="entry name" value="NADPH_Oxidase/PX-Domain"/>
</dbReference>
<dbReference type="Proteomes" id="UP001239994">
    <property type="component" value="Unassembled WGS sequence"/>
</dbReference>
<dbReference type="InterPro" id="IPR036871">
    <property type="entry name" value="PX_dom_sf"/>
</dbReference>
<dbReference type="PANTHER" id="PTHR15706">
    <property type="entry name" value="SH3 MULTIPLE DOMAIN"/>
    <property type="match status" value="1"/>
</dbReference>
<keyword evidence="1 2" id="KW-0728">SH3 domain</keyword>
<dbReference type="SUPFAM" id="SSF50044">
    <property type="entry name" value="SH3-domain"/>
    <property type="match status" value="2"/>
</dbReference>
<dbReference type="InterPro" id="IPR035758">
    <property type="entry name" value="NoxO1_SH3_2"/>
</dbReference>
<dbReference type="Gene3D" id="2.30.30.40">
    <property type="entry name" value="SH3 Domains"/>
    <property type="match status" value="2"/>
</dbReference>
<dbReference type="GO" id="GO:0035091">
    <property type="term" value="F:phosphatidylinositol binding"/>
    <property type="evidence" value="ECO:0007669"/>
    <property type="project" value="InterPro"/>
</dbReference>
<reference evidence="6" key="1">
    <citation type="submission" date="2023-03" db="EMBL/GenBank/DDBJ databases">
        <title>Electrophorus voltai genome.</title>
        <authorList>
            <person name="Bian C."/>
        </authorList>
    </citation>
    <scope>NUCLEOTIDE SEQUENCE</scope>
    <source>
        <strain evidence="6">CB-2022</strain>
        <tissue evidence="6">Muscle</tissue>
    </source>
</reference>
<dbReference type="Gene3D" id="3.30.1520.10">
    <property type="entry name" value="Phox-like domain"/>
    <property type="match status" value="1"/>
</dbReference>
<dbReference type="InterPro" id="IPR001452">
    <property type="entry name" value="SH3_domain"/>
</dbReference>
<dbReference type="SUPFAM" id="SSF64268">
    <property type="entry name" value="PX domain"/>
    <property type="match status" value="1"/>
</dbReference>
<sequence>MEEKRYPVSVRLLGVMHKETSKLYMTSVLWSDQSEVIVYRKLEDFKTLHKQLKKKYLSSNPFRNSERILPKFKADRVRASGQAKLLNRSVLRLKSLEAYCAELLSSHERISKGAELTQFLLPRADDLKPEFARNSVIIMPSEDPLNRTDVRRSDMGVTQPFVTETYRCIAPYETKDTKNRPFKVDMDELVDVLIKDKGGWWLVENEAKCIAWFPAPYLEKADVDGEDNDRADSESDLYVVTRNYKSMNPDELSVQIGSVVEVLQKSNNGWWFIRYNHKVGYIPSMYLQPYSNPRVRMIPGQLEIHGSSLFLAQPQIAGHELNLSQTNLQLPTAALRPADKAKSRSVEMLHMARPGPTAQWALPTIEVQLSDQGRSRSLTGSSENSETSFSDDSSSACSNSFNGGVPDVHRSVTPTPVSSKCLSPDSDAEGRLMASTSDPGLFKFSRMPKVPPRPQAQEILQRCTTVTRKNASKNQLSP</sequence>
<protein>
    <recommendedName>
        <fullName evidence="8">NADPH oxidase organizer 1b</fullName>
    </recommendedName>
</protein>
<dbReference type="FunFam" id="2.30.30.40:FF:000219">
    <property type="entry name" value="NADPH oxidase organizer 1"/>
    <property type="match status" value="1"/>
</dbReference>
<evidence type="ECO:0000259" key="5">
    <source>
        <dbReference type="PROSITE" id="PS50195"/>
    </source>
</evidence>
<evidence type="ECO:0000259" key="4">
    <source>
        <dbReference type="PROSITE" id="PS50002"/>
    </source>
</evidence>
<dbReference type="PROSITE" id="PS50195">
    <property type="entry name" value="PX"/>
    <property type="match status" value="1"/>
</dbReference>
<dbReference type="FunFam" id="3.30.1520.10:FF:000040">
    <property type="entry name" value="NADPH oxidase organizer 1"/>
    <property type="match status" value="1"/>
</dbReference>
<dbReference type="AlphaFoldDB" id="A0AAD9E1X8"/>
<evidence type="ECO:0000256" key="2">
    <source>
        <dbReference type="PROSITE-ProRule" id="PRU00192"/>
    </source>
</evidence>
<dbReference type="Pfam" id="PF00787">
    <property type="entry name" value="PX"/>
    <property type="match status" value="1"/>
</dbReference>
<organism evidence="6 7">
    <name type="scientific">Electrophorus voltai</name>
    <dbReference type="NCBI Taxonomy" id="2609070"/>
    <lineage>
        <taxon>Eukaryota</taxon>
        <taxon>Metazoa</taxon>
        <taxon>Chordata</taxon>
        <taxon>Craniata</taxon>
        <taxon>Vertebrata</taxon>
        <taxon>Euteleostomi</taxon>
        <taxon>Actinopterygii</taxon>
        <taxon>Neopterygii</taxon>
        <taxon>Teleostei</taxon>
        <taxon>Ostariophysi</taxon>
        <taxon>Gymnotiformes</taxon>
        <taxon>Gymnotoidei</taxon>
        <taxon>Gymnotidae</taxon>
        <taxon>Electrophorus</taxon>
    </lineage>
</organism>
<feature type="domain" description="SH3" evidence="4">
    <location>
        <begin position="161"/>
        <end position="223"/>
    </location>
</feature>
<gene>
    <name evidence="6" type="ORF">P4O66_007685</name>
</gene>
<dbReference type="GO" id="GO:0005737">
    <property type="term" value="C:cytoplasm"/>
    <property type="evidence" value="ECO:0007669"/>
    <property type="project" value="TreeGrafter"/>
</dbReference>
<evidence type="ECO:0000313" key="6">
    <source>
        <dbReference type="EMBL" id="KAK1799457.1"/>
    </source>
</evidence>
<dbReference type="PANTHER" id="PTHR15706:SF10">
    <property type="entry name" value="NADPH OXIDASE ORGANIZER 1"/>
    <property type="match status" value="1"/>
</dbReference>
<dbReference type="FunFam" id="2.30.30.40:FF:000233">
    <property type="entry name" value="NADPH oxidase organizer 1"/>
    <property type="match status" value="1"/>
</dbReference>
<dbReference type="GO" id="GO:0042554">
    <property type="term" value="P:superoxide anion generation"/>
    <property type="evidence" value="ECO:0007669"/>
    <property type="project" value="TreeGrafter"/>
</dbReference>
<dbReference type="EMBL" id="JAROKS010000012">
    <property type="protein sequence ID" value="KAK1799457.1"/>
    <property type="molecule type" value="Genomic_DNA"/>
</dbReference>
<evidence type="ECO:0000313" key="7">
    <source>
        <dbReference type="Proteomes" id="UP001239994"/>
    </source>
</evidence>
<dbReference type="SMART" id="SM00326">
    <property type="entry name" value="SH3"/>
    <property type="match status" value="2"/>
</dbReference>
<feature type="domain" description="PX" evidence="5">
    <location>
        <begin position="1"/>
        <end position="127"/>
    </location>
</feature>
<evidence type="ECO:0000256" key="3">
    <source>
        <dbReference type="SAM" id="MobiDB-lite"/>
    </source>
</evidence>
<evidence type="ECO:0008006" key="8">
    <source>
        <dbReference type="Google" id="ProtNLM"/>
    </source>
</evidence>
<dbReference type="GO" id="GO:0016176">
    <property type="term" value="F:superoxide-generating NADPH oxidase activator activity"/>
    <property type="evidence" value="ECO:0007669"/>
    <property type="project" value="TreeGrafter"/>
</dbReference>
<dbReference type="PROSITE" id="PS50002">
    <property type="entry name" value="SH3"/>
    <property type="match status" value="2"/>
</dbReference>
<evidence type="ECO:0000256" key="1">
    <source>
        <dbReference type="ARBA" id="ARBA00022443"/>
    </source>
</evidence>
<feature type="compositionally biased region" description="Polar residues" evidence="3">
    <location>
        <begin position="412"/>
        <end position="421"/>
    </location>
</feature>
<feature type="region of interest" description="Disordered" evidence="3">
    <location>
        <begin position="372"/>
        <end position="455"/>
    </location>
</feature>
<feature type="domain" description="SH3" evidence="4">
    <location>
        <begin position="233"/>
        <end position="292"/>
    </location>
</feature>
<dbReference type="InterPro" id="IPR036028">
    <property type="entry name" value="SH3-like_dom_sf"/>
</dbReference>
<dbReference type="Pfam" id="PF07653">
    <property type="entry name" value="SH3_2"/>
    <property type="match status" value="1"/>
</dbReference>
<proteinExistence type="predicted"/>